<proteinExistence type="inferred from homology"/>
<reference evidence="6 7" key="1">
    <citation type="submission" date="2018-06" db="EMBL/GenBank/DDBJ databases">
        <title>Genomic Encyclopedia of Archaeal and Bacterial Type Strains, Phase II (KMG-II): from individual species to whole genera.</title>
        <authorList>
            <person name="Goeker M."/>
        </authorList>
    </citation>
    <scope>NUCLEOTIDE SEQUENCE [LARGE SCALE GENOMIC DNA]</scope>
    <source>
        <strain evidence="6 7">DSM 21851</strain>
    </source>
</reference>
<keyword evidence="5" id="KW-0119">Carbohydrate metabolism</keyword>
<protein>
    <submittedName>
        <fullName evidence="6">HAD superfamily hydrolase (TIGR01509 family)/beta-phosphoglucomutase family hydrolase</fullName>
    </submittedName>
</protein>
<dbReference type="Proteomes" id="UP000248790">
    <property type="component" value="Unassembled WGS sequence"/>
</dbReference>
<dbReference type="NCBIfam" id="TIGR01509">
    <property type="entry name" value="HAD-SF-IA-v3"/>
    <property type="match status" value="1"/>
</dbReference>
<comment type="caution">
    <text evidence="6">The sequence shown here is derived from an EMBL/GenBank/DDBJ whole genome shotgun (WGS) entry which is preliminary data.</text>
</comment>
<dbReference type="InterPro" id="IPR006439">
    <property type="entry name" value="HAD-SF_hydro_IA"/>
</dbReference>
<dbReference type="GO" id="GO:0016787">
    <property type="term" value="F:hydrolase activity"/>
    <property type="evidence" value="ECO:0007669"/>
    <property type="project" value="UniProtKB-KW"/>
</dbReference>
<dbReference type="GO" id="GO:0046872">
    <property type="term" value="F:metal ion binding"/>
    <property type="evidence" value="ECO:0007669"/>
    <property type="project" value="UniProtKB-KW"/>
</dbReference>
<evidence type="ECO:0000256" key="5">
    <source>
        <dbReference type="ARBA" id="ARBA00023277"/>
    </source>
</evidence>
<evidence type="ECO:0000256" key="3">
    <source>
        <dbReference type="ARBA" id="ARBA00022723"/>
    </source>
</evidence>
<dbReference type="AlphaFoldDB" id="A0A327WRY1"/>
<evidence type="ECO:0000256" key="4">
    <source>
        <dbReference type="ARBA" id="ARBA00022842"/>
    </source>
</evidence>
<dbReference type="InterPro" id="IPR023198">
    <property type="entry name" value="PGP-like_dom2"/>
</dbReference>
<evidence type="ECO:0000313" key="6">
    <source>
        <dbReference type="EMBL" id="RAJ94433.1"/>
    </source>
</evidence>
<dbReference type="SFLD" id="SFLDG01135">
    <property type="entry name" value="C1.5.6:_HAD__Beta-PGM__Phospha"/>
    <property type="match status" value="1"/>
</dbReference>
<accession>A0A327WRY1</accession>
<name>A0A327WRY1_LARAB</name>
<evidence type="ECO:0000256" key="2">
    <source>
        <dbReference type="ARBA" id="ARBA00006171"/>
    </source>
</evidence>
<comment type="cofactor">
    <cofactor evidence="1">
        <name>Mg(2+)</name>
        <dbReference type="ChEBI" id="CHEBI:18420"/>
    </cofactor>
</comment>
<dbReference type="PANTHER" id="PTHR46193">
    <property type="entry name" value="6-PHOSPHOGLUCONATE PHOSPHATASE"/>
    <property type="match status" value="1"/>
</dbReference>
<gene>
    <name evidence="6" type="ORF">LX87_04320</name>
</gene>
<dbReference type="PANTHER" id="PTHR46193:SF18">
    <property type="entry name" value="HEXITOL PHOSPHATASE B"/>
    <property type="match status" value="1"/>
</dbReference>
<evidence type="ECO:0000256" key="1">
    <source>
        <dbReference type="ARBA" id="ARBA00001946"/>
    </source>
</evidence>
<dbReference type="Gene3D" id="3.40.50.1000">
    <property type="entry name" value="HAD superfamily/HAD-like"/>
    <property type="match status" value="1"/>
</dbReference>
<evidence type="ECO:0000313" key="7">
    <source>
        <dbReference type="Proteomes" id="UP000248790"/>
    </source>
</evidence>
<keyword evidence="4" id="KW-0460">Magnesium</keyword>
<dbReference type="InterPro" id="IPR041492">
    <property type="entry name" value="HAD_2"/>
</dbReference>
<sequence>MIEFINTMKAAIFDMDGVIVDTNPHHRLAWRRYFERYGKALTDEDFVRYVSGKHNDDILRHLFADRSLSPDEARQLAAEKETLFRDLYRPDMTPVAGLPEFLQKLRKAGIRTAVGTSAPVENLDFVMDALNLRPYFDVLLDESKVSRPKPDPEIYQQAMRFLGVEPQESVIFEDSTTGIRAASSAGAYVVGLATTETPEKLIEAGANEVIQDFTALNPSRFQDLLTRSIPADRLAKP</sequence>
<organism evidence="6 7">
    <name type="scientific">Larkinella arboricola</name>
    <dbReference type="NCBI Taxonomy" id="643671"/>
    <lineage>
        <taxon>Bacteria</taxon>
        <taxon>Pseudomonadati</taxon>
        <taxon>Bacteroidota</taxon>
        <taxon>Cytophagia</taxon>
        <taxon>Cytophagales</taxon>
        <taxon>Spirosomataceae</taxon>
        <taxon>Larkinella</taxon>
    </lineage>
</organism>
<dbReference type="SUPFAM" id="SSF56784">
    <property type="entry name" value="HAD-like"/>
    <property type="match status" value="1"/>
</dbReference>
<dbReference type="Gene3D" id="1.10.150.240">
    <property type="entry name" value="Putative phosphatase, domain 2"/>
    <property type="match status" value="1"/>
</dbReference>
<keyword evidence="7" id="KW-1185">Reference proteome</keyword>
<keyword evidence="3" id="KW-0479">Metal-binding</keyword>
<dbReference type="InterPro" id="IPR051600">
    <property type="entry name" value="Beta-PGM-like"/>
</dbReference>
<dbReference type="Pfam" id="PF13419">
    <property type="entry name" value="HAD_2"/>
    <property type="match status" value="1"/>
</dbReference>
<dbReference type="PRINTS" id="PR00413">
    <property type="entry name" value="HADHALOGNASE"/>
</dbReference>
<dbReference type="InterPro" id="IPR023214">
    <property type="entry name" value="HAD_sf"/>
</dbReference>
<dbReference type="SFLD" id="SFLDG01129">
    <property type="entry name" value="C1.5:_HAD__Beta-PGM__Phosphata"/>
    <property type="match status" value="1"/>
</dbReference>
<comment type="similarity">
    <text evidence="2">Belongs to the HAD-like hydrolase superfamily. CbbY/CbbZ/Gph/YieH family.</text>
</comment>
<dbReference type="InterPro" id="IPR036412">
    <property type="entry name" value="HAD-like_sf"/>
</dbReference>
<dbReference type="EMBL" id="QLMC01000005">
    <property type="protein sequence ID" value="RAJ94433.1"/>
    <property type="molecule type" value="Genomic_DNA"/>
</dbReference>
<dbReference type="SFLD" id="SFLDS00003">
    <property type="entry name" value="Haloacid_Dehalogenase"/>
    <property type="match status" value="1"/>
</dbReference>
<keyword evidence="6" id="KW-0378">Hydrolase</keyword>